<keyword evidence="12" id="KW-1185">Reference proteome</keyword>
<evidence type="ECO:0000256" key="9">
    <source>
        <dbReference type="RuleBase" id="RU366011"/>
    </source>
</evidence>
<evidence type="ECO:0000256" key="3">
    <source>
        <dbReference type="ARBA" id="ARBA00022559"/>
    </source>
</evidence>
<dbReference type="AlphaFoldDB" id="A0A1A9WYP3"/>
<dbReference type="GO" id="GO:0005777">
    <property type="term" value="C:peroxisome"/>
    <property type="evidence" value="ECO:0007669"/>
    <property type="project" value="TreeGrafter"/>
</dbReference>
<dbReference type="PANTHER" id="PTHR10430:SF16">
    <property type="entry name" value="PEROXIREDOXIN-5, MITOCHONDRIAL"/>
    <property type="match status" value="1"/>
</dbReference>
<evidence type="ECO:0000256" key="1">
    <source>
        <dbReference type="ARBA" id="ARBA00003330"/>
    </source>
</evidence>
<dbReference type="Proteomes" id="UP000091820">
    <property type="component" value="Unassembled WGS sequence"/>
</dbReference>
<protein>
    <recommendedName>
        <fullName evidence="9">Peroxiredoxin-5</fullName>
        <ecNumber evidence="9">1.11.1.24</ecNumber>
    </recommendedName>
</protein>
<feature type="active site" description="Cysteine sulfenic acid (-SOH) intermediate" evidence="8">
    <location>
        <position position="78"/>
    </location>
</feature>
<accession>A0A1A9WYP3</accession>
<dbReference type="EnsemblMetazoa" id="GBRI037505-RA">
    <property type="protein sequence ID" value="GBRI037505-PA"/>
    <property type="gene ID" value="GBRI037505"/>
</dbReference>
<dbReference type="SUPFAM" id="SSF52833">
    <property type="entry name" value="Thioredoxin-like"/>
    <property type="match status" value="1"/>
</dbReference>
<reference evidence="12" key="1">
    <citation type="submission" date="2014-03" db="EMBL/GenBank/DDBJ databases">
        <authorList>
            <person name="Aksoy S."/>
            <person name="Warren W."/>
            <person name="Wilson R.K."/>
        </authorList>
    </citation>
    <scope>NUCLEOTIDE SEQUENCE [LARGE SCALE GENOMIC DNA]</scope>
    <source>
        <strain evidence="12">IAEA</strain>
    </source>
</reference>
<dbReference type="GO" id="GO:0008379">
    <property type="term" value="F:thioredoxin peroxidase activity"/>
    <property type="evidence" value="ECO:0007669"/>
    <property type="project" value="InterPro"/>
</dbReference>
<evidence type="ECO:0000256" key="7">
    <source>
        <dbReference type="ARBA" id="ARBA00049091"/>
    </source>
</evidence>
<dbReference type="InterPro" id="IPR013766">
    <property type="entry name" value="Thioredoxin_domain"/>
</dbReference>
<organism evidence="11 12">
    <name type="scientific">Glossina brevipalpis</name>
    <dbReference type="NCBI Taxonomy" id="37001"/>
    <lineage>
        <taxon>Eukaryota</taxon>
        <taxon>Metazoa</taxon>
        <taxon>Ecdysozoa</taxon>
        <taxon>Arthropoda</taxon>
        <taxon>Hexapoda</taxon>
        <taxon>Insecta</taxon>
        <taxon>Pterygota</taxon>
        <taxon>Neoptera</taxon>
        <taxon>Endopterygota</taxon>
        <taxon>Diptera</taxon>
        <taxon>Brachycera</taxon>
        <taxon>Muscomorpha</taxon>
        <taxon>Hippoboscoidea</taxon>
        <taxon>Glossinidae</taxon>
        <taxon>Glossina</taxon>
    </lineage>
</organism>
<keyword evidence="4 9" id="KW-0049">Antioxidant</keyword>
<dbReference type="PROSITE" id="PS51352">
    <property type="entry name" value="THIOREDOXIN_2"/>
    <property type="match status" value="1"/>
</dbReference>
<name>A0A1A9WYP3_9MUSC</name>
<dbReference type="PANTHER" id="PTHR10430">
    <property type="entry name" value="PEROXIREDOXIN"/>
    <property type="match status" value="1"/>
</dbReference>
<proteinExistence type="inferred from homology"/>
<evidence type="ECO:0000256" key="2">
    <source>
        <dbReference type="ARBA" id="ARBA00010505"/>
    </source>
</evidence>
<dbReference type="GO" id="GO:0042744">
    <property type="term" value="P:hydrogen peroxide catabolic process"/>
    <property type="evidence" value="ECO:0007669"/>
    <property type="project" value="TreeGrafter"/>
</dbReference>
<dbReference type="GO" id="GO:0005739">
    <property type="term" value="C:mitochondrion"/>
    <property type="evidence" value="ECO:0007669"/>
    <property type="project" value="TreeGrafter"/>
</dbReference>
<reference evidence="11" key="2">
    <citation type="submission" date="2020-05" db="UniProtKB">
        <authorList>
            <consortium name="EnsemblMetazoa"/>
        </authorList>
    </citation>
    <scope>IDENTIFICATION</scope>
    <source>
        <strain evidence="11">IAEA</strain>
    </source>
</reference>
<evidence type="ECO:0000256" key="4">
    <source>
        <dbReference type="ARBA" id="ARBA00022862"/>
    </source>
</evidence>
<dbReference type="VEuPathDB" id="VectorBase:GBRI037505"/>
<feature type="domain" description="Thioredoxin" evidence="10">
    <location>
        <begin position="34"/>
        <end position="189"/>
    </location>
</feature>
<dbReference type="Gene3D" id="3.40.30.10">
    <property type="entry name" value="Glutaredoxin"/>
    <property type="match status" value="1"/>
</dbReference>
<dbReference type="GO" id="GO:0034599">
    <property type="term" value="P:cellular response to oxidative stress"/>
    <property type="evidence" value="ECO:0007669"/>
    <property type="project" value="InterPro"/>
</dbReference>
<keyword evidence="5 9" id="KW-0560">Oxidoreductase</keyword>
<dbReference type="Pfam" id="PF08534">
    <property type="entry name" value="Redoxin"/>
    <property type="match status" value="1"/>
</dbReference>
<dbReference type="InterPro" id="IPR036249">
    <property type="entry name" value="Thioredoxin-like_sf"/>
</dbReference>
<evidence type="ECO:0000259" key="10">
    <source>
        <dbReference type="PROSITE" id="PS51352"/>
    </source>
</evidence>
<comment type="similarity">
    <text evidence="2 9">Belongs to the peroxiredoxin family. Prx5 subfamily.</text>
</comment>
<dbReference type="GO" id="GO:0045454">
    <property type="term" value="P:cell redox homeostasis"/>
    <property type="evidence" value="ECO:0007669"/>
    <property type="project" value="TreeGrafter"/>
</dbReference>
<dbReference type="InterPro" id="IPR013740">
    <property type="entry name" value="Redoxin"/>
</dbReference>
<sequence>MKRNQMFLNRLLFRNWSLKEITRRQFQTKFPALAKVGDRLPSVVLFEDSPDNAVNIQELTSNKMVIIFGVSGAFTPCCSKVHLAGFLVSANQLKNLLHIREIICISVNDPFVMSAWGAKHNTVRRVRMLADSRGDFTKTMDLAIHLPGLGGLRSKRFSMLVGDTKILELNVEPDGTGLSCSLAQNMLEI</sequence>
<dbReference type="CDD" id="cd03013">
    <property type="entry name" value="PRX5_like"/>
    <property type="match status" value="1"/>
</dbReference>
<comment type="catalytic activity">
    <reaction evidence="7 9">
        <text>a hydroperoxide + [thioredoxin]-dithiol = an alcohol + [thioredoxin]-disulfide + H2O</text>
        <dbReference type="Rhea" id="RHEA:62620"/>
        <dbReference type="Rhea" id="RHEA-COMP:10698"/>
        <dbReference type="Rhea" id="RHEA-COMP:10700"/>
        <dbReference type="ChEBI" id="CHEBI:15377"/>
        <dbReference type="ChEBI" id="CHEBI:29950"/>
        <dbReference type="ChEBI" id="CHEBI:30879"/>
        <dbReference type="ChEBI" id="CHEBI:35924"/>
        <dbReference type="ChEBI" id="CHEBI:50058"/>
        <dbReference type="EC" id="1.11.1.24"/>
    </reaction>
</comment>
<evidence type="ECO:0000256" key="5">
    <source>
        <dbReference type="ARBA" id="ARBA00023002"/>
    </source>
</evidence>
<dbReference type="InterPro" id="IPR037944">
    <property type="entry name" value="PRX5-like"/>
</dbReference>
<evidence type="ECO:0000313" key="11">
    <source>
        <dbReference type="EnsemblMetazoa" id="GBRI037505-PA"/>
    </source>
</evidence>
<keyword evidence="6 9" id="KW-0676">Redox-active center</keyword>
<evidence type="ECO:0000313" key="12">
    <source>
        <dbReference type="Proteomes" id="UP000091820"/>
    </source>
</evidence>
<evidence type="ECO:0000256" key="6">
    <source>
        <dbReference type="ARBA" id="ARBA00023284"/>
    </source>
</evidence>
<keyword evidence="3 9" id="KW-0575">Peroxidase</keyword>
<dbReference type="FunFam" id="3.40.30.10:FF:000020">
    <property type="entry name" value="Peroxiredoxin"/>
    <property type="match status" value="1"/>
</dbReference>
<dbReference type="EC" id="1.11.1.24" evidence="9"/>
<evidence type="ECO:0000256" key="8">
    <source>
        <dbReference type="PIRSR" id="PIRSR637944-1"/>
    </source>
</evidence>
<comment type="function">
    <text evidence="1">Thiol-specific peroxidase that catalyzes the reduction of hydrogen peroxide and organic hydroperoxides to water and alcohols, respectively. Plays a role in cell protection against oxidative stress by detoxifying peroxides and as sensor of hydrogen peroxide-mediated signaling events.</text>
</comment>
<dbReference type="STRING" id="37001.A0A1A9WYP3"/>